<dbReference type="PANTHER" id="PTHR33048:SF15">
    <property type="entry name" value="INTEGRAL MEMBRANE PROTEIN"/>
    <property type="match status" value="1"/>
</dbReference>
<keyword evidence="4 7" id="KW-0472">Membrane</keyword>
<reference evidence="9 10" key="1">
    <citation type="submission" date="2024-02" db="EMBL/GenBank/DDBJ databases">
        <title>De novo assembly and annotation of 12 fungi associated with fruit tree decline syndrome in Ontario, Canada.</title>
        <authorList>
            <person name="Sulman M."/>
            <person name="Ellouze W."/>
            <person name="Ilyukhin E."/>
        </authorList>
    </citation>
    <scope>NUCLEOTIDE SEQUENCE [LARGE SCALE GENOMIC DNA]</scope>
    <source>
        <strain evidence="9 10">M11/M66-122</strain>
    </source>
</reference>
<organism evidence="9 10">
    <name type="scientific">Diatrype stigma</name>
    <dbReference type="NCBI Taxonomy" id="117547"/>
    <lineage>
        <taxon>Eukaryota</taxon>
        <taxon>Fungi</taxon>
        <taxon>Dikarya</taxon>
        <taxon>Ascomycota</taxon>
        <taxon>Pezizomycotina</taxon>
        <taxon>Sordariomycetes</taxon>
        <taxon>Xylariomycetidae</taxon>
        <taxon>Xylariales</taxon>
        <taxon>Diatrypaceae</taxon>
        <taxon>Diatrype</taxon>
    </lineage>
</organism>
<dbReference type="AlphaFoldDB" id="A0AAN9V155"/>
<evidence type="ECO:0000256" key="7">
    <source>
        <dbReference type="SAM" id="Phobius"/>
    </source>
</evidence>
<feature type="compositionally biased region" description="Basic and acidic residues" evidence="6">
    <location>
        <begin position="201"/>
        <end position="211"/>
    </location>
</feature>
<evidence type="ECO:0000256" key="6">
    <source>
        <dbReference type="SAM" id="MobiDB-lite"/>
    </source>
</evidence>
<keyword evidence="2 7" id="KW-0812">Transmembrane</keyword>
<dbReference type="InterPro" id="IPR052337">
    <property type="entry name" value="SAT4-like"/>
</dbReference>
<evidence type="ECO:0000256" key="5">
    <source>
        <dbReference type="ARBA" id="ARBA00038359"/>
    </source>
</evidence>
<keyword evidence="3 7" id="KW-1133">Transmembrane helix</keyword>
<dbReference type="PROSITE" id="PS51257">
    <property type="entry name" value="PROKAR_LIPOPROTEIN"/>
    <property type="match status" value="1"/>
</dbReference>
<feature type="transmembrane region" description="Helical" evidence="7">
    <location>
        <begin position="54"/>
        <end position="80"/>
    </location>
</feature>
<evidence type="ECO:0000256" key="4">
    <source>
        <dbReference type="ARBA" id="ARBA00023136"/>
    </source>
</evidence>
<sequence length="278" mass="30120">MRITSERRYRWIFIAIIVISAGSCLSGVIGLLITCRPLAAKWNPGLGTCNGNEIILLGSYAFSLIAIVSDLACACIPYLIVRKLEMPRRSKITITIILGFGVFASIACVIRIPYFSYYTKTENILFGVGYVVLWSSVESAVGIISGSLPSLRKLFGHHFDSKGNSYQRDQSGGARAGAQNTVGGTPFSVIRSRTHHQLDTLDADGKGREAGSGKNTTFISTSKGRSRGEGWDQLDDEESGGDSSVRGITTHTSIRIDVESLSERESTKSGRSAWKSNV</sequence>
<feature type="domain" description="Rhodopsin" evidence="8">
    <location>
        <begin position="1"/>
        <end position="155"/>
    </location>
</feature>
<gene>
    <name evidence="9" type="ORF">SLS62_001707</name>
</gene>
<feature type="transmembrane region" description="Helical" evidence="7">
    <location>
        <begin position="124"/>
        <end position="144"/>
    </location>
</feature>
<evidence type="ECO:0000256" key="1">
    <source>
        <dbReference type="ARBA" id="ARBA00004141"/>
    </source>
</evidence>
<proteinExistence type="inferred from homology"/>
<feature type="region of interest" description="Disordered" evidence="6">
    <location>
        <begin position="201"/>
        <end position="278"/>
    </location>
</feature>
<name>A0AAN9V155_9PEZI</name>
<evidence type="ECO:0000259" key="8">
    <source>
        <dbReference type="Pfam" id="PF20684"/>
    </source>
</evidence>
<evidence type="ECO:0000256" key="2">
    <source>
        <dbReference type="ARBA" id="ARBA00022692"/>
    </source>
</evidence>
<feature type="transmembrane region" description="Helical" evidence="7">
    <location>
        <begin position="92"/>
        <end position="112"/>
    </location>
</feature>
<dbReference type="Pfam" id="PF20684">
    <property type="entry name" value="Fung_rhodopsin"/>
    <property type="match status" value="1"/>
</dbReference>
<feature type="transmembrane region" description="Helical" evidence="7">
    <location>
        <begin position="12"/>
        <end position="34"/>
    </location>
</feature>
<evidence type="ECO:0000313" key="9">
    <source>
        <dbReference type="EMBL" id="KAK7756115.1"/>
    </source>
</evidence>
<dbReference type="Proteomes" id="UP001320420">
    <property type="component" value="Unassembled WGS sequence"/>
</dbReference>
<keyword evidence="10" id="KW-1185">Reference proteome</keyword>
<dbReference type="EMBL" id="JAKJXP020000008">
    <property type="protein sequence ID" value="KAK7756115.1"/>
    <property type="molecule type" value="Genomic_DNA"/>
</dbReference>
<protein>
    <recommendedName>
        <fullName evidence="8">Rhodopsin domain-containing protein</fullName>
    </recommendedName>
</protein>
<dbReference type="InterPro" id="IPR049326">
    <property type="entry name" value="Rhodopsin_dom_fungi"/>
</dbReference>
<feature type="compositionally biased region" description="Polar residues" evidence="6">
    <location>
        <begin position="213"/>
        <end position="223"/>
    </location>
</feature>
<dbReference type="GO" id="GO:0016020">
    <property type="term" value="C:membrane"/>
    <property type="evidence" value="ECO:0007669"/>
    <property type="project" value="UniProtKB-SubCell"/>
</dbReference>
<dbReference type="PANTHER" id="PTHR33048">
    <property type="entry name" value="PTH11-LIKE INTEGRAL MEMBRANE PROTEIN (AFU_ORTHOLOGUE AFUA_5G11245)"/>
    <property type="match status" value="1"/>
</dbReference>
<comment type="subcellular location">
    <subcellularLocation>
        <location evidence="1">Membrane</location>
        <topology evidence="1">Multi-pass membrane protein</topology>
    </subcellularLocation>
</comment>
<comment type="similarity">
    <text evidence="5">Belongs to the SAT4 family.</text>
</comment>
<evidence type="ECO:0000313" key="10">
    <source>
        <dbReference type="Proteomes" id="UP001320420"/>
    </source>
</evidence>
<feature type="compositionally biased region" description="Basic and acidic residues" evidence="6">
    <location>
        <begin position="254"/>
        <end position="268"/>
    </location>
</feature>
<evidence type="ECO:0000256" key="3">
    <source>
        <dbReference type="ARBA" id="ARBA00022989"/>
    </source>
</evidence>
<comment type="caution">
    <text evidence="9">The sequence shown here is derived from an EMBL/GenBank/DDBJ whole genome shotgun (WGS) entry which is preliminary data.</text>
</comment>
<accession>A0AAN9V155</accession>